<keyword evidence="1" id="KW-0677">Repeat</keyword>
<organism evidence="7 8">
    <name type="scientific">Anaerostipes butyraticus</name>
    <dbReference type="NCBI Taxonomy" id="645466"/>
    <lineage>
        <taxon>Bacteria</taxon>
        <taxon>Bacillati</taxon>
        <taxon>Bacillota</taxon>
        <taxon>Clostridia</taxon>
        <taxon>Lachnospirales</taxon>
        <taxon>Lachnospiraceae</taxon>
        <taxon>Anaerostipes</taxon>
    </lineage>
</organism>
<dbReference type="InterPro" id="IPR016152">
    <property type="entry name" value="PTrfase/Anion_transptr"/>
</dbReference>
<dbReference type="SUPFAM" id="SSF63520">
    <property type="entry name" value="PTS-regulatory domain, PRD"/>
    <property type="match status" value="2"/>
</dbReference>
<dbReference type="EMBL" id="BLYI01000027">
    <property type="protein sequence ID" value="GFO84816.1"/>
    <property type="molecule type" value="Genomic_DNA"/>
</dbReference>
<evidence type="ECO:0000256" key="1">
    <source>
        <dbReference type="ARBA" id="ARBA00022737"/>
    </source>
</evidence>
<keyword evidence="3" id="KW-0010">Activator</keyword>
<evidence type="ECO:0000313" key="8">
    <source>
        <dbReference type="Proteomes" id="UP000613208"/>
    </source>
</evidence>
<dbReference type="InterPro" id="IPR002178">
    <property type="entry name" value="PTS_EIIA_type-2_dom"/>
</dbReference>
<dbReference type="Pfam" id="PF05043">
    <property type="entry name" value="Mga"/>
    <property type="match status" value="1"/>
</dbReference>
<dbReference type="AlphaFoldDB" id="A0A916VCL8"/>
<dbReference type="Proteomes" id="UP000613208">
    <property type="component" value="Unassembled WGS sequence"/>
</dbReference>
<dbReference type="InterPro" id="IPR036634">
    <property type="entry name" value="PRD_sf"/>
</dbReference>
<gene>
    <name evidence="7" type="primary">licR_1</name>
    <name evidence="7" type="ORF">ANBU17_11630</name>
</gene>
<comment type="caution">
    <text evidence="7">The sequence shown here is derived from an EMBL/GenBank/DDBJ whole genome shotgun (WGS) entry which is preliminary data.</text>
</comment>
<dbReference type="Gene3D" id="3.40.930.10">
    <property type="entry name" value="Mannitol-specific EII, Chain A"/>
    <property type="match status" value="1"/>
</dbReference>
<sequence length="630" mass="74331">MLRIQLQELLNMMELDEYHPASLMAKQLAVSEKTVRNRIKELKSVLNQHGGDIVSKSRYGYKLVVTDEKKFKHFLQEENESNIPETIQERNIFLLKYLLELDGWVKMDDLCDMLYISKSSLSSSIRNVEKIMNQYNITIERKPNYGISVRGDEFDLRRLLCHYFIKNKSFKEFRARDNEAFMWIAQNVQELLIKYEIHLTEIAFDNFIDYVYIGFSRTRRGYHLNLQFVSLPTIGVKEISFQRELVEKIEETYHLRYSKDEKNYILLYLAGKQRVGNAIENDYNFVIREEIDRLALGMMERIKQEYHMDFCSNFELRMTLNQHLVALDVRLKYGLPLTNPMLDEIKKQYCLAYDMALQASAVLRDYYKTEICEDEVGYIALIFALALNKDTNREKMNILVVCNSGKNLLKLLKYQYEQSFSDYVDQIYVEDKIGLEKFDFSLVDYVFTTVPITWKIPCPIFEISVFLGENDVQAITNILERGITDVLRKYYTPERFLTDIKGRDRDSILKEICDIIMKQEQVDDDFYELVLEREKYAQMKYGNKIAIPHPNRICSPYTFAYVAVLPEEVLWNGEYVQVIFLTSVSDVKGGDDSNRQKFYKSTAQFALNRESVQQLIDHPDYETLMKLIES</sequence>
<name>A0A916VCL8_9FIRM</name>
<dbReference type="Pfam" id="PF08279">
    <property type="entry name" value="HTH_11"/>
    <property type="match status" value="1"/>
</dbReference>
<keyword evidence="4" id="KW-0804">Transcription</keyword>
<feature type="domain" description="PTS EIIA type-2" evidence="5">
    <location>
        <begin position="489"/>
        <end position="630"/>
    </location>
</feature>
<accession>A0A916VCL8</accession>
<evidence type="ECO:0000256" key="4">
    <source>
        <dbReference type="ARBA" id="ARBA00023163"/>
    </source>
</evidence>
<dbReference type="Gene3D" id="1.10.1790.10">
    <property type="entry name" value="PRD domain"/>
    <property type="match status" value="1"/>
</dbReference>
<feature type="domain" description="PRD" evidence="6">
    <location>
        <begin position="175"/>
        <end position="279"/>
    </location>
</feature>
<protein>
    <submittedName>
        <fullName evidence="7">LicABCH operon regulator</fullName>
    </submittedName>
</protein>
<reference evidence="7" key="1">
    <citation type="submission" date="2020-06" db="EMBL/GenBank/DDBJ databases">
        <title>Characterization of fructooligosaccharide metabolism and fructooligosaccharide-degrading enzymes in human commensal butyrate producers.</title>
        <authorList>
            <person name="Tanno H."/>
            <person name="Fujii T."/>
            <person name="Hirano K."/>
            <person name="Maeno S."/>
            <person name="Tonozuka T."/>
            <person name="Sakamoto M."/>
            <person name="Ohkuma M."/>
            <person name="Tochio T."/>
            <person name="Endo A."/>
        </authorList>
    </citation>
    <scope>NUCLEOTIDE SEQUENCE</scope>
    <source>
        <strain evidence="7">JCM 17466</strain>
    </source>
</reference>
<keyword evidence="2" id="KW-0805">Transcription regulation</keyword>
<dbReference type="InterPro" id="IPR050661">
    <property type="entry name" value="BglG_antiterminators"/>
</dbReference>
<dbReference type="InterPro" id="IPR011608">
    <property type="entry name" value="PRD"/>
</dbReference>
<feature type="domain" description="PRD" evidence="6">
    <location>
        <begin position="286"/>
        <end position="393"/>
    </location>
</feature>
<dbReference type="PROSITE" id="PS51094">
    <property type="entry name" value="PTS_EIIA_TYPE_2"/>
    <property type="match status" value="1"/>
</dbReference>
<dbReference type="SUPFAM" id="SSF55804">
    <property type="entry name" value="Phoshotransferase/anion transport protein"/>
    <property type="match status" value="1"/>
</dbReference>
<evidence type="ECO:0000259" key="5">
    <source>
        <dbReference type="PROSITE" id="PS51094"/>
    </source>
</evidence>
<proteinExistence type="predicted"/>
<keyword evidence="8" id="KW-1185">Reference proteome</keyword>
<evidence type="ECO:0000259" key="6">
    <source>
        <dbReference type="PROSITE" id="PS51372"/>
    </source>
</evidence>
<dbReference type="PANTHER" id="PTHR30185:SF13">
    <property type="entry name" value="LICABCH OPERON REGULATOR-RELATED"/>
    <property type="match status" value="1"/>
</dbReference>
<evidence type="ECO:0000256" key="2">
    <source>
        <dbReference type="ARBA" id="ARBA00023015"/>
    </source>
</evidence>
<dbReference type="PANTHER" id="PTHR30185">
    <property type="entry name" value="CRYPTIC BETA-GLUCOSIDE BGL OPERON ANTITERMINATOR"/>
    <property type="match status" value="1"/>
</dbReference>
<dbReference type="Pfam" id="PF00874">
    <property type="entry name" value="PRD"/>
    <property type="match status" value="1"/>
</dbReference>
<dbReference type="InterPro" id="IPR013196">
    <property type="entry name" value="HTH_11"/>
</dbReference>
<dbReference type="Gene3D" id="1.10.10.10">
    <property type="entry name" value="Winged helix-like DNA-binding domain superfamily/Winged helix DNA-binding domain"/>
    <property type="match status" value="1"/>
</dbReference>
<dbReference type="GO" id="GO:0006355">
    <property type="term" value="P:regulation of DNA-templated transcription"/>
    <property type="evidence" value="ECO:0007669"/>
    <property type="project" value="InterPro"/>
</dbReference>
<evidence type="ECO:0000256" key="3">
    <source>
        <dbReference type="ARBA" id="ARBA00023159"/>
    </source>
</evidence>
<dbReference type="RefSeq" id="WP_201310533.1">
    <property type="nucleotide sequence ID" value="NZ_BLYI01000027.1"/>
</dbReference>
<dbReference type="Pfam" id="PF00359">
    <property type="entry name" value="PTS_EIIA_2"/>
    <property type="match status" value="1"/>
</dbReference>
<dbReference type="InterPro" id="IPR036388">
    <property type="entry name" value="WH-like_DNA-bd_sf"/>
</dbReference>
<dbReference type="PROSITE" id="PS51372">
    <property type="entry name" value="PRD_2"/>
    <property type="match status" value="2"/>
</dbReference>
<dbReference type="InterPro" id="IPR007737">
    <property type="entry name" value="Mga_HTH"/>
</dbReference>
<evidence type="ECO:0000313" key="7">
    <source>
        <dbReference type="EMBL" id="GFO84816.1"/>
    </source>
</evidence>